<organism evidence="3">
    <name type="scientific">Streptantibioticus silvisoli</name>
    <dbReference type="NCBI Taxonomy" id="2705255"/>
    <lineage>
        <taxon>Bacteria</taxon>
        <taxon>Bacillati</taxon>
        <taxon>Actinomycetota</taxon>
        <taxon>Actinomycetes</taxon>
        <taxon>Kitasatosporales</taxon>
        <taxon>Streptomycetaceae</taxon>
        <taxon>Streptantibioticus</taxon>
    </lineage>
</organism>
<name>A0AA90H7W2_9ACTN</name>
<dbReference type="Pfam" id="PF10615">
    <property type="entry name" value="DUF2470"/>
    <property type="match status" value="1"/>
</dbReference>
<sequence>MLRPGNPMPSGSDHTVRAAGRRRADHDRPRPGEDLASGPPAAAGRVRTLVEGNSSSVLVIPGLNSADPYLMVPLERAVDPAGDVLLRLPAGSPAVRAAARAHDGELAGVLEITDVAPVAVAARIRGRASVAGWLTPCRERADGGWLRLEAGGMSVDDLWGAAAVEPDEFAAAAPDPLAAHEAELLQHLAAAHGDEVTRLGALAGCADARTGPGAAVPVALDRGGLRVRFTGTGTGGTFDARFAFPAPVDGVAGLRHALHALFGQAREAAGQG</sequence>
<feature type="domain" description="DUF2470" evidence="2">
    <location>
        <begin position="182"/>
        <end position="261"/>
    </location>
</feature>
<dbReference type="InterPro" id="IPR037119">
    <property type="entry name" value="Haem_oxidase_HugZ-like_sf"/>
</dbReference>
<evidence type="ECO:0000256" key="1">
    <source>
        <dbReference type="SAM" id="MobiDB-lite"/>
    </source>
</evidence>
<dbReference type="InterPro" id="IPR019595">
    <property type="entry name" value="DUF2470"/>
</dbReference>
<proteinExistence type="predicted"/>
<comment type="caution">
    <text evidence="3">The sequence shown here is derived from an EMBL/GenBank/DDBJ whole genome shotgun (WGS) entry which is preliminary data.</text>
</comment>
<gene>
    <name evidence="3" type="ORF">POF50_022940</name>
</gene>
<dbReference type="AlphaFoldDB" id="A0AA90H7W2"/>
<reference evidence="3" key="1">
    <citation type="submission" date="2023-05" db="EMBL/GenBank/DDBJ databases">
        <title>Streptantibioticus silvisoli sp. nov., acidotolerant actinomycetes 1 from pine litter.</title>
        <authorList>
            <person name="Swiecimska M."/>
            <person name="Golinska P."/>
            <person name="Sangal V."/>
            <person name="Wachnowicz B."/>
            <person name="Goodfellow M."/>
        </authorList>
    </citation>
    <scope>NUCLEOTIDE SEQUENCE</scope>
    <source>
        <strain evidence="3">SL13</strain>
    </source>
</reference>
<dbReference type="SUPFAM" id="SSF50475">
    <property type="entry name" value="FMN-binding split barrel"/>
    <property type="match status" value="1"/>
</dbReference>
<accession>A0AA90H7W2</accession>
<evidence type="ECO:0000313" key="3">
    <source>
        <dbReference type="EMBL" id="MDI5972154.1"/>
    </source>
</evidence>
<feature type="region of interest" description="Disordered" evidence="1">
    <location>
        <begin position="1"/>
        <end position="42"/>
    </location>
</feature>
<dbReference type="RefSeq" id="WP_282698939.1">
    <property type="nucleotide sequence ID" value="NZ_JABXJJ020000029.1"/>
</dbReference>
<dbReference type="EMBL" id="JABXJJ020000029">
    <property type="protein sequence ID" value="MDI5972154.1"/>
    <property type="molecule type" value="Genomic_DNA"/>
</dbReference>
<evidence type="ECO:0000259" key="2">
    <source>
        <dbReference type="Pfam" id="PF10615"/>
    </source>
</evidence>
<feature type="compositionally biased region" description="Basic and acidic residues" evidence="1">
    <location>
        <begin position="22"/>
        <end position="33"/>
    </location>
</feature>
<protein>
    <submittedName>
        <fullName evidence="3">DUF2470 domain-containing protein</fullName>
    </submittedName>
</protein>
<dbReference type="Gene3D" id="3.20.180.10">
    <property type="entry name" value="PNP-oxidase-like"/>
    <property type="match status" value="1"/>
</dbReference>